<evidence type="ECO:0000313" key="1">
    <source>
        <dbReference type="EMBL" id="SFH05286.1"/>
    </source>
</evidence>
<proteinExistence type="predicted"/>
<evidence type="ECO:0000313" key="2">
    <source>
        <dbReference type="Proteomes" id="UP000198876"/>
    </source>
</evidence>
<dbReference type="RefSeq" id="WP_177213411.1">
    <property type="nucleotide sequence ID" value="NZ_FOOQ01000010.1"/>
</dbReference>
<accession>A0A1I2WXX9</accession>
<gene>
    <name evidence="1" type="ORF">SAMN04488063_0019</name>
</gene>
<dbReference type="STRING" id="553467.SAMN04488063_0019"/>
<sequence>MTDTKACRVCGAEKPTAVVRETTVDPIAPLRAEVCRTCEFVQNHSLPDDRCAQCGESVKVGFSLELEYPLGEAELPAFIAVTLCDDCASWVACDIAYGGVDADEEAHDQYIDLIDREMALQREAEERARCDGGRDE</sequence>
<keyword evidence="2" id="KW-1185">Reference proteome</keyword>
<protein>
    <submittedName>
        <fullName evidence="1">Uncharacterized protein</fullName>
    </submittedName>
</protein>
<dbReference type="EMBL" id="FOOQ01000010">
    <property type="protein sequence ID" value="SFH05286.1"/>
    <property type="molecule type" value="Genomic_DNA"/>
</dbReference>
<name>A0A1I2WXX9_9EURY</name>
<reference evidence="2" key="1">
    <citation type="submission" date="2016-10" db="EMBL/GenBank/DDBJ databases">
        <authorList>
            <person name="Varghese N."/>
            <person name="Submissions S."/>
        </authorList>
    </citation>
    <scope>NUCLEOTIDE SEQUENCE [LARGE SCALE GENOMIC DNA]</scope>
    <source>
        <strain evidence="2">CGMCC 1.7739</strain>
    </source>
</reference>
<dbReference type="AlphaFoldDB" id="A0A1I2WXX9"/>
<organism evidence="1 2">
    <name type="scientific">Halopelagius inordinatus</name>
    <dbReference type="NCBI Taxonomy" id="553467"/>
    <lineage>
        <taxon>Archaea</taxon>
        <taxon>Methanobacteriati</taxon>
        <taxon>Methanobacteriota</taxon>
        <taxon>Stenosarchaea group</taxon>
        <taxon>Halobacteria</taxon>
        <taxon>Halobacteriales</taxon>
        <taxon>Haloferacaceae</taxon>
    </lineage>
</organism>
<dbReference type="OrthoDB" id="332000at2157"/>
<dbReference type="Proteomes" id="UP000198876">
    <property type="component" value="Unassembled WGS sequence"/>
</dbReference>